<dbReference type="EMBL" id="BLXT01001969">
    <property type="protein sequence ID" value="GFN89859.1"/>
    <property type="molecule type" value="Genomic_DNA"/>
</dbReference>
<dbReference type="PANTHER" id="PTHR10159:SF519">
    <property type="entry name" value="DUAL SPECIFICITY PROTEIN PHOSPHATASE MPK3"/>
    <property type="match status" value="1"/>
</dbReference>
<feature type="compositionally biased region" description="Polar residues" evidence="5">
    <location>
        <begin position="224"/>
        <end position="247"/>
    </location>
</feature>
<feature type="region of interest" description="Disordered" evidence="5">
    <location>
        <begin position="58"/>
        <end position="103"/>
    </location>
</feature>
<dbReference type="InterPro" id="IPR029021">
    <property type="entry name" value="Prot-tyrosine_phosphatase-like"/>
</dbReference>
<evidence type="ECO:0000256" key="2">
    <source>
        <dbReference type="ARBA" id="ARBA00013064"/>
    </source>
</evidence>
<dbReference type="PROSITE" id="PS50056">
    <property type="entry name" value="TYR_PHOSPHATASE_2"/>
    <property type="match status" value="1"/>
</dbReference>
<keyword evidence="3" id="KW-0378">Hydrolase</keyword>
<evidence type="ECO:0000259" key="6">
    <source>
        <dbReference type="PROSITE" id="PS50054"/>
    </source>
</evidence>
<feature type="compositionally biased region" description="Basic and acidic residues" evidence="5">
    <location>
        <begin position="71"/>
        <end position="81"/>
    </location>
</feature>
<dbReference type="InterPro" id="IPR020422">
    <property type="entry name" value="TYR_PHOSPHATASE_DUAL_dom"/>
</dbReference>
<feature type="region of interest" description="Disordered" evidence="5">
    <location>
        <begin position="154"/>
        <end position="189"/>
    </location>
</feature>
<dbReference type="CDD" id="cd14498">
    <property type="entry name" value="DSP"/>
    <property type="match status" value="1"/>
</dbReference>
<evidence type="ECO:0000256" key="1">
    <source>
        <dbReference type="ARBA" id="ARBA00008601"/>
    </source>
</evidence>
<evidence type="ECO:0000313" key="9">
    <source>
        <dbReference type="Proteomes" id="UP000735302"/>
    </source>
</evidence>
<feature type="region of interest" description="Disordered" evidence="5">
    <location>
        <begin position="357"/>
        <end position="385"/>
    </location>
</feature>
<dbReference type="Gene3D" id="3.90.190.10">
    <property type="entry name" value="Protein tyrosine phosphatase superfamily"/>
    <property type="match status" value="1"/>
</dbReference>
<comment type="similarity">
    <text evidence="1">Belongs to the protein-tyrosine phosphatase family. Non-receptor class dual specificity subfamily.</text>
</comment>
<dbReference type="SMART" id="SM00195">
    <property type="entry name" value="DSPc"/>
    <property type="match status" value="1"/>
</dbReference>
<evidence type="ECO:0000259" key="7">
    <source>
        <dbReference type="PROSITE" id="PS50056"/>
    </source>
</evidence>
<dbReference type="GO" id="GO:0008330">
    <property type="term" value="F:protein tyrosine/threonine phosphatase activity"/>
    <property type="evidence" value="ECO:0007669"/>
    <property type="project" value="TreeGrafter"/>
</dbReference>
<dbReference type="GO" id="GO:0017017">
    <property type="term" value="F:MAP kinase tyrosine/serine/threonine phosphatase activity"/>
    <property type="evidence" value="ECO:0007669"/>
    <property type="project" value="TreeGrafter"/>
</dbReference>
<comment type="caution">
    <text evidence="8">The sequence shown here is derived from an EMBL/GenBank/DDBJ whole genome shotgun (WGS) entry which is preliminary data.</text>
</comment>
<dbReference type="GO" id="GO:0043409">
    <property type="term" value="P:negative regulation of MAPK cascade"/>
    <property type="evidence" value="ECO:0007669"/>
    <property type="project" value="TreeGrafter"/>
</dbReference>
<feature type="domain" description="Tyrosine-protein phosphatase" evidence="6">
    <location>
        <begin position="460"/>
        <end position="618"/>
    </location>
</feature>
<sequence>MVVVCLIEEQRVQYTYPYSALYRSRSLKLKDSSSEFSPLYLTDRQSCTHIDPDNMAEFASRENVNASPTKDMSRTSEESRGPVHPSHPTARVRRKLGRGDSKSWFNKSFDQTVLNQATKPKPQKMIRRQNSVTDFFYTMLTKSKTHLQDIFASKKEKPHRRTDYGRDDSAGPFHVDNSEHGRSLVWGESGSNECDESQCLHGDTKNSPQYSFRSALENNTHASSISSFSRESDYQRVSLSPNPTVNESLGCRRLSDEKDLSSSPQSKISNMDMFLTSKPSQQVDWSRSALEKSPGTLASPSKRYQSPDGLDPAKPETSRSAAMRRKQMAQSASLSPPQSFAPRTIVTLSSYGSADSAEESDFVRVGRDDGKRSVSSAPSSRLSTCWDGHTASPSLLEAGGATGGKRTLVKSNSDTFARLDSTSSSFLSASSPQLVYKTSSEGKNSLTQFLTSGVKSVGTIMIRVTDYLFLGSIEAAYNEPILCKYGISSLIDMTNVNPALVPAHKKSDCPCACAANKTPHFRSKLNIGVDDIEWENLEQYFDEINSFINGARRKGRRVLVFSYMGQSRAAAAVVQHLMTHYKMPYKDAMTVVRSKRPQIKLNSGFVKALRRLEKKLGLTTDEAGGKMMANFGDNAEFRESSPVVSRGSVEAIERTSNEHPPVVRGAWLEC</sequence>
<protein>
    <recommendedName>
        <fullName evidence="2">protein-tyrosine-phosphatase</fullName>
        <ecNumber evidence="2">3.1.3.48</ecNumber>
    </recommendedName>
</protein>
<dbReference type="Proteomes" id="UP000735302">
    <property type="component" value="Unassembled WGS sequence"/>
</dbReference>
<feature type="compositionally biased region" description="Polar residues" evidence="5">
    <location>
        <begin position="328"/>
        <end position="338"/>
    </location>
</feature>
<keyword evidence="9" id="KW-1185">Reference proteome</keyword>
<dbReference type="InterPro" id="IPR000387">
    <property type="entry name" value="Tyr_Pase_dom"/>
</dbReference>
<evidence type="ECO:0000256" key="3">
    <source>
        <dbReference type="ARBA" id="ARBA00022801"/>
    </source>
</evidence>
<dbReference type="EC" id="3.1.3.48" evidence="2"/>
<feature type="compositionally biased region" description="Low complexity" evidence="5">
    <location>
        <begin position="373"/>
        <end position="383"/>
    </location>
</feature>
<dbReference type="Pfam" id="PF00782">
    <property type="entry name" value="DSPc"/>
    <property type="match status" value="1"/>
</dbReference>
<feature type="domain" description="Tyrosine specific protein phosphatases" evidence="7">
    <location>
        <begin position="538"/>
        <end position="599"/>
    </location>
</feature>
<dbReference type="AlphaFoldDB" id="A0AAV3Z5M6"/>
<dbReference type="GO" id="GO:0005829">
    <property type="term" value="C:cytosol"/>
    <property type="evidence" value="ECO:0007669"/>
    <property type="project" value="TreeGrafter"/>
</dbReference>
<accession>A0AAV3Z5M6</accession>
<dbReference type="GO" id="GO:0033550">
    <property type="term" value="F:MAP kinase tyrosine phosphatase activity"/>
    <property type="evidence" value="ECO:0007669"/>
    <property type="project" value="TreeGrafter"/>
</dbReference>
<reference evidence="8 9" key="1">
    <citation type="journal article" date="2021" name="Elife">
        <title>Chloroplast acquisition without the gene transfer in kleptoplastic sea slugs, Plakobranchus ocellatus.</title>
        <authorList>
            <person name="Maeda T."/>
            <person name="Takahashi S."/>
            <person name="Yoshida T."/>
            <person name="Shimamura S."/>
            <person name="Takaki Y."/>
            <person name="Nagai Y."/>
            <person name="Toyoda A."/>
            <person name="Suzuki Y."/>
            <person name="Arimoto A."/>
            <person name="Ishii H."/>
            <person name="Satoh N."/>
            <person name="Nishiyama T."/>
            <person name="Hasebe M."/>
            <person name="Maruyama T."/>
            <person name="Minagawa J."/>
            <person name="Obokata J."/>
            <person name="Shigenobu S."/>
        </authorList>
    </citation>
    <scope>NUCLEOTIDE SEQUENCE [LARGE SCALE GENOMIC DNA]</scope>
</reference>
<feature type="region of interest" description="Disordered" evidence="5">
    <location>
        <begin position="224"/>
        <end position="340"/>
    </location>
</feature>
<dbReference type="PROSITE" id="PS50054">
    <property type="entry name" value="TYR_PHOSPHATASE_DUAL"/>
    <property type="match status" value="1"/>
</dbReference>
<dbReference type="PANTHER" id="PTHR10159">
    <property type="entry name" value="DUAL SPECIFICITY PROTEIN PHOSPHATASE"/>
    <property type="match status" value="1"/>
</dbReference>
<feature type="compositionally biased region" description="Basic and acidic residues" evidence="5">
    <location>
        <begin position="361"/>
        <end position="372"/>
    </location>
</feature>
<evidence type="ECO:0000313" key="8">
    <source>
        <dbReference type="EMBL" id="GFN89859.1"/>
    </source>
</evidence>
<evidence type="ECO:0000256" key="5">
    <source>
        <dbReference type="SAM" id="MobiDB-lite"/>
    </source>
</evidence>
<dbReference type="SUPFAM" id="SSF52799">
    <property type="entry name" value="(Phosphotyrosine protein) phosphatases II"/>
    <property type="match status" value="1"/>
</dbReference>
<evidence type="ECO:0000256" key="4">
    <source>
        <dbReference type="ARBA" id="ARBA00022912"/>
    </source>
</evidence>
<keyword evidence="4" id="KW-0904">Protein phosphatase</keyword>
<dbReference type="InterPro" id="IPR000340">
    <property type="entry name" value="Dual-sp_phosphatase_cat-dom"/>
</dbReference>
<organism evidence="8 9">
    <name type="scientific">Plakobranchus ocellatus</name>
    <dbReference type="NCBI Taxonomy" id="259542"/>
    <lineage>
        <taxon>Eukaryota</taxon>
        <taxon>Metazoa</taxon>
        <taxon>Spiralia</taxon>
        <taxon>Lophotrochozoa</taxon>
        <taxon>Mollusca</taxon>
        <taxon>Gastropoda</taxon>
        <taxon>Heterobranchia</taxon>
        <taxon>Euthyneura</taxon>
        <taxon>Panpulmonata</taxon>
        <taxon>Sacoglossa</taxon>
        <taxon>Placobranchoidea</taxon>
        <taxon>Plakobranchidae</taxon>
        <taxon>Plakobranchus</taxon>
    </lineage>
</organism>
<gene>
    <name evidence="8" type="ORF">PoB_001636500</name>
</gene>
<proteinExistence type="inferred from homology"/>
<name>A0AAV3Z5M6_9GAST</name>